<keyword evidence="2" id="KW-0396">Initiation factor</keyword>
<dbReference type="NCBIfam" id="TIGR00168">
    <property type="entry name" value="infC"/>
    <property type="match status" value="1"/>
</dbReference>
<dbReference type="PANTHER" id="PTHR10938">
    <property type="entry name" value="TRANSLATION INITIATION FACTOR IF-3"/>
    <property type="match status" value="1"/>
</dbReference>
<dbReference type="Pfam" id="PF05198">
    <property type="entry name" value="IF3_N"/>
    <property type="match status" value="1"/>
</dbReference>
<dbReference type="GO" id="GO:0043022">
    <property type="term" value="F:ribosome binding"/>
    <property type="evidence" value="ECO:0007669"/>
    <property type="project" value="TreeGrafter"/>
</dbReference>
<protein>
    <recommendedName>
        <fullName evidence="5">Translation initiation factor 3 N-terminal domain-containing protein</fullName>
    </recommendedName>
</protein>
<dbReference type="STRING" id="3885.V7BEA6"/>
<dbReference type="GO" id="GO:0003743">
    <property type="term" value="F:translation initiation factor activity"/>
    <property type="evidence" value="ECO:0007669"/>
    <property type="project" value="UniProtKB-KW"/>
</dbReference>
<name>V7BEA6_PHAVU</name>
<feature type="compositionally biased region" description="Polar residues" evidence="4">
    <location>
        <begin position="330"/>
        <end position="344"/>
    </location>
</feature>
<feature type="compositionally biased region" description="Polar residues" evidence="4">
    <location>
        <begin position="450"/>
        <end position="459"/>
    </location>
</feature>
<reference evidence="7" key="1">
    <citation type="journal article" date="2014" name="Nat. Genet.">
        <title>A reference genome for common bean and genome-wide analysis of dual domestications.</title>
        <authorList>
            <person name="Schmutz J."/>
            <person name="McClean P.E."/>
            <person name="Mamidi S."/>
            <person name="Wu G.A."/>
            <person name="Cannon S.B."/>
            <person name="Grimwood J."/>
            <person name="Jenkins J."/>
            <person name="Shu S."/>
            <person name="Song Q."/>
            <person name="Chavarro C."/>
            <person name="Torres-Torres M."/>
            <person name="Geffroy V."/>
            <person name="Moghaddam S.M."/>
            <person name="Gao D."/>
            <person name="Abernathy B."/>
            <person name="Barry K."/>
            <person name="Blair M."/>
            <person name="Brick M.A."/>
            <person name="Chovatia M."/>
            <person name="Gepts P."/>
            <person name="Goodstein D.M."/>
            <person name="Gonzales M."/>
            <person name="Hellsten U."/>
            <person name="Hyten D.L."/>
            <person name="Jia G."/>
            <person name="Kelly J.D."/>
            <person name="Kudrna D."/>
            <person name="Lee R."/>
            <person name="Richard M.M."/>
            <person name="Miklas P.N."/>
            <person name="Osorno J.M."/>
            <person name="Rodrigues J."/>
            <person name="Thareau V."/>
            <person name="Urrea C.A."/>
            <person name="Wang M."/>
            <person name="Yu Y."/>
            <person name="Zhang M."/>
            <person name="Wing R.A."/>
            <person name="Cregan P.B."/>
            <person name="Rokhsar D.S."/>
            <person name="Jackson S.A."/>
        </authorList>
    </citation>
    <scope>NUCLEOTIDE SEQUENCE [LARGE SCALE GENOMIC DNA]</scope>
    <source>
        <strain evidence="7">cv. G19833</strain>
    </source>
</reference>
<dbReference type="Gene3D" id="3.30.110.10">
    <property type="entry name" value="Translation initiation factor 3 (IF-3), C-terminal domain"/>
    <property type="match status" value="1"/>
</dbReference>
<dbReference type="SMR" id="V7BEA6"/>
<feature type="compositionally biased region" description="Polar residues" evidence="4">
    <location>
        <begin position="260"/>
        <end position="275"/>
    </location>
</feature>
<evidence type="ECO:0000256" key="4">
    <source>
        <dbReference type="SAM" id="MobiDB-lite"/>
    </source>
</evidence>
<dbReference type="AlphaFoldDB" id="V7BEA6"/>
<dbReference type="EMBL" id="CM002294">
    <property type="protein sequence ID" value="ESW14801.1"/>
    <property type="molecule type" value="Genomic_DNA"/>
</dbReference>
<dbReference type="InterPro" id="IPR036788">
    <property type="entry name" value="T_IF-3_C_sf"/>
</dbReference>
<dbReference type="Gene3D" id="3.10.20.80">
    <property type="entry name" value="Translation initiation factor 3 (IF-3), N-terminal domain"/>
    <property type="match status" value="1"/>
</dbReference>
<dbReference type="GO" id="GO:0032790">
    <property type="term" value="P:ribosome disassembly"/>
    <property type="evidence" value="ECO:0007669"/>
    <property type="project" value="TreeGrafter"/>
</dbReference>
<evidence type="ECO:0000256" key="2">
    <source>
        <dbReference type="ARBA" id="ARBA00022540"/>
    </source>
</evidence>
<gene>
    <name evidence="6" type="ORF">PHAVU_007G018400g</name>
</gene>
<proteinExistence type="inferred from homology"/>
<dbReference type="OMA" id="QNMNAYQ"/>
<dbReference type="InterPro" id="IPR019814">
    <property type="entry name" value="Translation_initiation_fac_3_N"/>
</dbReference>
<feature type="domain" description="Translation initiation factor 3 N-terminal" evidence="5">
    <location>
        <begin position="82"/>
        <end position="149"/>
    </location>
</feature>
<dbReference type="eggNOG" id="ENOG502QWD8">
    <property type="taxonomic scope" value="Eukaryota"/>
</dbReference>
<dbReference type="SUPFAM" id="SSF54364">
    <property type="entry name" value="Translation initiation factor IF3, N-terminal domain"/>
    <property type="match status" value="1"/>
</dbReference>
<dbReference type="PANTHER" id="PTHR10938:SF4">
    <property type="entry name" value="TRANSLATION INITIATION FACTOR IF3-1, MITOCHONDRIAL"/>
    <property type="match status" value="1"/>
</dbReference>
<accession>V7BEA6</accession>
<evidence type="ECO:0000313" key="6">
    <source>
        <dbReference type="EMBL" id="ESW14801.1"/>
    </source>
</evidence>
<evidence type="ECO:0000259" key="5">
    <source>
        <dbReference type="Pfam" id="PF05198"/>
    </source>
</evidence>
<evidence type="ECO:0000256" key="1">
    <source>
        <dbReference type="ARBA" id="ARBA00005439"/>
    </source>
</evidence>
<feature type="compositionally biased region" description="Polar residues" evidence="4">
    <location>
        <begin position="380"/>
        <end position="395"/>
    </location>
</feature>
<feature type="region of interest" description="Disordered" evidence="4">
    <location>
        <begin position="371"/>
        <end position="535"/>
    </location>
</feature>
<organism evidence="6 7">
    <name type="scientific">Phaseolus vulgaris</name>
    <name type="common">Kidney bean</name>
    <name type="synonym">French bean</name>
    <dbReference type="NCBI Taxonomy" id="3885"/>
    <lineage>
        <taxon>Eukaryota</taxon>
        <taxon>Viridiplantae</taxon>
        <taxon>Streptophyta</taxon>
        <taxon>Embryophyta</taxon>
        <taxon>Tracheophyta</taxon>
        <taxon>Spermatophyta</taxon>
        <taxon>Magnoliopsida</taxon>
        <taxon>eudicotyledons</taxon>
        <taxon>Gunneridae</taxon>
        <taxon>Pentapetalae</taxon>
        <taxon>rosids</taxon>
        <taxon>fabids</taxon>
        <taxon>Fabales</taxon>
        <taxon>Fabaceae</taxon>
        <taxon>Papilionoideae</taxon>
        <taxon>50 kb inversion clade</taxon>
        <taxon>NPAAA clade</taxon>
        <taxon>indigoferoid/millettioid clade</taxon>
        <taxon>Phaseoleae</taxon>
        <taxon>Phaseolus</taxon>
    </lineage>
</organism>
<feature type="compositionally biased region" description="Polar residues" evidence="4">
    <location>
        <begin position="505"/>
        <end position="519"/>
    </location>
</feature>
<keyword evidence="7" id="KW-1185">Reference proteome</keyword>
<dbReference type="Gramene" id="ESW14801">
    <property type="protein sequence ID" value="ESW14801"/>
    <property type="gene ID" value="PHAVU_007G018400g"/>
</dbReference>
<comment type="similarity">
    <text evidence="1">Belongs to the IF-3 family.</text>
</comment>
<keyword evidence="3" id="KW-0648">Protein biosynthesis</keyword>
<feature type="region of interest" description="Disordered" evidence="4">
    <location>
        <begin position="260"/>
        <end position="358"/>
    </location>
</feature>
<dbReference type="InterPro" id="IPR001288">
    <property type="entry name" value="Translation_initiation_fac_3"/>
</dbReference>
<evidence type="ECO:0000313" key="7">
    <source>
        <dbReference type="Proteomes" id="UP000000226"/>
    </source>
</evidence>
<evidence type="ECO:0000256" key="3">
    <source>
        <dbReference type="ARBA" id="ARBA00022917"/>
    </source>
</evidence>
<dbReference type="SUPFAM" id="SSF55200">
    <property type="entry name" value="Translation initiation factor IF3, C-terminal domain"/>
    <property type="match status" value="1"/>
</dbReference>
<sequence length="535" mass="60191">MAFWHQIGKSKLRILCTQSQRSYIHLLHASAPKPCLKDIPQPNSVFHARPTSVFSTVRFFAAPVQFQVKRRNEEDDPSARRLNEKIIASYVRLVEDDENHSIVPTFEALERAKTLKLDLVEVDKNAKPPVCKIMDFNKEMYKRREREKQRAKSKADMTLRNDVKEVRFSEKIEAKDLKNKADMIRKLMDKGYRVKCKVTGKENQDLTVLFSPLLALMEDVCFVESGPSMAKKDAYMIVRHIKFGVTKRSGKKIQNAANAMTQEGNLESSTANPSDSVEYESHAESGFESEEDLFDGDKLSKSSRSAFSSNMNKTSSADYQPNAAAETAFLSRSNDPVSPPVSQNRYRRTDHQGENNIQSNAQVPPAVTENRYKKVEPRNRFQQTSYNTGQNNYQGPGTRDAFRSAPPPNWNRTRQAPVNFNDDTRIENNRQAFTPPGSRHSMPSRDNIDNHPSNASNTPRPGYGNFRGPNEGIPNHAGAPNTTRPPSYGNFRGPNEGFPNHAGAPNTTRPSYGTFSASNDGIPKHHSAPNTPKTF</sequence>
<dbReference type="Proteomes" id="UP000000226">
    <property type="component" value="Chromosome 7"/>
</dbReference>
<feature type="compositionally biased region" description="Polar residues" evidence="4">
    <location>
        <begin position="310"/>
        <end position="319"/>
    </location>
</feature>
<dbReference type="InterPro" id="IPR036787">
    <property type="entry name" value="T_IF-3_N_sf"/>
</dbReference>
<dbReference type="FunFam" id="3.30.110.10:FF:000005">
    <property type="entry name" value="Translation initiation factor 3 (IF-3) family protein"/>
    <property type="match status" value="1"/>
</dbReference>
<dbReference type="OrthoDB" id="21573at2759"/>